<feature type="compositionally biased region" description="Basic and acidic residues" evidence="1">
    <location>
        <begin position="143"/>
        <end position="158"/>
    </location>
</feature>
<name>A0AAJ0MDC1_9PEZI</name>
<feature type="region of interest" description="Disordered" evidence="1">
    <location>
        <begin position="134"/>
        <end position="158"/>
    </location>
</feature>
<feature type="region of interest" description="Disordered" evidence="1">
    <location>
        <begin position="85"/>
        <end position="111"/>
    </location>
</feature>
<dbReference type="EMBL" id="JAUIQD010000004">
    <property type="protein sequence ID" value="KAK3352222.1"/>
    <property type="molecule type" value="Genomic_DNA"/>
</dbReference>
<keyword evidence="2" id="KW-0472">Membrane</keyword>
<evidence type="ECO:0000256" key="1">
    <source>
        <dbReference type="SAM" id="MobiDB-lite"/>
    </source>
</evidence>
<evidence type="ECO:0000313" key="3">
    <source>
        <dbReference type="EMBL" id="KAK3352222.1"/>
    </source>
</evidence>
<dbReference type="AlphaFoldDB" id="A0AAJ0MDC1"/>
<keyword evidence="2" id="KW-0812">Transmembrane</keyword>
<accession>A0AAJ0MDC1</accession>
<proteinExistence type="predicted"/>
<evidence type="ECO:0000313" key="4">
    <source>
        <dbReference type="Proteomes" id="UP001275084"/>
    </source>
</evidence>
<gene>
    <name evidence="3" type="ORF">B0T25DRAFT_180019</name>
</gene>
<keyword evidence="4" id="KW-1185">Reference proteome</keyword>
<sequence>MRIPRLAISNQNKLQSVGNFEGKVVPPAWTSSQSTTIQNIVFGIIATILALSGLWFSYQKRRADCDLDRNDNVLPRVKTAGFGLSSLLDEPTGRHGSTMSPLPHTTQQHVMPAGKPTWPMPIVAFPPAAVTRGHGHTASESMWSEKREVERLRRGSPV</sequence>
<feature type="transmembrane region" description="Helical" evidence="2">
    <location>
        <begin position="37"/>
        <end position="58"/>
    </location>
</feature>
<organism evidence="3 4">
    <name type="scientific">Lasiosphaeria hispida</name>
    <dbReference type="NCBI Taxonomy" id="260671"/>
    <lineage>
        <taxon>Eukaryota</taxon>
        <taxon>Fungi</taxon>
        <taxon>Dikarya</taxon>
        <taxon>Ascomycota</taxon>
        <taxon>Pezizomycotina</taxon>
        <taxon>Sordariomycetes</taxon>
        <taxon>Sordariomycetidae</taxon>
        <taxon>Sordariales</taxon>
        <taxon>Lasiosphaeriaceae</taxon>
        <taxon>Lasiosphaeria</taxon>
    </lineage>
</organism>
<comment type="caution">
    <text evidence="3">The sequence shown here is derived from an EMBL/GenBank/DDBJ whole genome shotgun (WGS) entry which is preliminary data.</text>
</comment>
<evidence type="ECO:0000256" key="2">
    <source>
        <dbReference type="SAM" id="Phobius"/>
    </source>
</evidence>
<keyword evidence="2" id="KW-1133">Transmembrane helix</keyword>
<feature type="compositionally biased region" description="Polar residues" evidence="1">
    <location>
        <begin position="95"/>
        <end position="109"/>
    </location>
</feature>
<dbReference type="Proteomes" id="UP001275084">
    <property type="component" value="Unassembled WGS sequence"/>
</dbReference>
<reference evidence="3" key="1">
    <citation type="journal article" date="2023" name="Mol. Phylogenet. Evol.">
        <title>Genome-scale phylogeny and comparative genomics of the fungal order Sordariales.</title>
        <authorList>
            <person name="Hensen N."/>
            <person name="Bonometti L."/>
            <person name="Westerberg I."/>
            <person name="Brannstrom I.O."/>
            <person name="Guillou S."/>
            <person name="Cros-Aarteil S."/>
            <person name="Calhoun S."/>
            <person name="Haridas S."/>
            <person name="Kuo A."/>
            <person name="Mondo S."/>
            <person name="Pangilinan J."/>
            <person name="Riley R."/>
            <person name="LaButti K."/>
            <person name="Andreopoulos B."/>
            <person name="Lipzen A."/>
            <person name="Chen C."/>
            <person name="Yan M."/>
            <person name="Daum C."/>
            <person name="Ng V."/>
            <person name="Clum A."/>
            <person name="Steindorff A."/>
            <person name="Ohm R.A."/>
            <person name="Martin F."/>
            <person name="Silar P."/>
            <person name="Natvig D.O."/>
            <person name="Lalanne C."/>
            <person name="Gautier V."/>
            <person name="Ament-Velasquez S.L."/>
            <person name="Kruys A."/>
            <person name="Hutchinson M.I."/>
            <person name="Powell A.J."/>
            <person name="Barry K."/>
            <person name="Miller A.N."/>
            <person name="Grigoriev I.V."/>
            <person name="Debuchy R."/>
            <person name="Gladieux P."/>
            <person name="Hiltunen Thoren M."/>
            <person name="Johannesson H."/>
        </authorList>
    </citation>
    <scope>NUCLEOTIDE SEQUENCE</scope>
    <source>
        <strain evidence="3">CBS 955.72</strain>
    </source>
</reference>
<reference evidence="3" key="2">
    <citation type="submission" date="2023-06" db="EMBL/GenBank/DDBJ databases">
        <authorList>
            <consortium name="Lawrence Berkeley National Laboratory"/>
            <person name="Haridas S."/>
            <person name="Hensen N."/>
            <person name="Bonometti L."/>
            <person name="Westerberg I."/>
            <person name="Brannstrom I.O."/>
            <person name="Guillou S."/>
            <person name="Cros-Aarteil S."/>
            <person name="Calhoun S."/>
            <person name="Kuo A."/>
            <person name="Mondo S."/>
            <person name="Pangilinan J."/>
            <person name="Riley R."/>
            <person name="Labutti K."/>
            <person name="Andreopoulos B."/>
            <person name="Lipzen A."/>
            <person name="Chen C."/>
            <person name="Yanf M."/>
            <person name="Daum C."/>
            <person name="Ng V."/>
            <person name="Clum A."/>
            <person name="Steindorff A."/>
            <person name="Ohm R."/>
            <person name="Martin F."/>
            <person name="Silar P."/>
            <person name="Natvig D."/>
            <person name="Lalanne C."/>
            <person name="Gautier V."/>
            <person name="Ament-Velasquez S.L."/>
            <person name="Kruys A."/>
            <person name="Hutchinson M.I."/>
            <person name="Powell A.J."/>
            <person name="Barry K."/>
            <person name="Miller A.N."/>
            <person name="Grigoriev I.V."/>
            <person name="Debuchy R."/>
            <person name="Gladieux P."/>
            <person name="Thoren M.H."/>
            <person name="Johannesson H."/>
        </authorList>
    </citation>
    <scope>NUCLEOTIDE SEQUENCE</scope>
    <source>
        <strain evidence="3">CBS 955.72</strain>
    </source>
</reference>
<protein>
    <submittedName>
        <fullName evidence="3">Uncharacterized protein</fullName>
    </submittedName>
</protein>